<name>A0A934KGE1_9BACT</name>
<sequence length="84" mass="9004">MVDEHDELRQALSGAIGAWHPAHGPDFRHLVHRAHAPWRQPIAKASGVSTAILALLFALAMLVVMFGPALPDGAELRSHLVSGL</sequence>
<evidence type="ECO:0000313" key="3">
    <source>
        <dbReference type="Proteomes" id="UP000620075"/>
    </source>
</evidence>
<dbReference type="EMBL" id="JAEKNQ010000029">
    <property type="protein sequence ID" value="MBJ7602986.1"/>
    <property type="molecule type" value="Genomic_DNA"/>
</dbReference>
<comment type="caution">
    <text evidence="2">The sequence shown here is derived from an EMBL/GenBank/DDBJ whole genome shotgun (WGS) entry which is preliminary data.</text>
</comment>
<evidence type="ECO:0000313" key="2">
    <source>
        <dbReference type="EMBL" id="MBJ7602986.1"/>
    </source>
</evidence>
<dbReference type="RefSeq" id="WP_338178242.1">
    <property type="nucleotide sequence ID" value="NZ_JAEKNQ010000029.1"/>
</dbReference>
<keyword evidence="1" id="KW-0812">Transmembrane</keyword>
<feature type="transmembrane region" description="Helical" evidence="1">
    <location>
        <begin position="48"/>
        <end position="70"/>
    </location>
</feature>
<keyword evidence="1" id="KW-0472">Membrane</keyword>
<proteinExistence type="predicted"/>
<keyword evidence="1" id="KW-1133">Transmembrane helix</keyword>
<gene>
    <name evidence="2" type="ORF">JF888_07330</name>
</gene>
<accession>A0A934KGE1</accession>
<reference evidence="2 3" key="1">
    <citation type="submission" date="2020-10" db="EMBL/GenBank/DDBJ databases">
        <title>Ca. Dormibacterota MAGs.</title>
        <authorList>
            <person name="Montgomery K."/>
        </authorList>
    </citation>
    <scope>NUCLEOTIDE SEQUENCE [LARGE SCALE GENOMIC DNA]</scope>
    <source>
        <strain evidence="2">SC8811_S16_3</strain>
    </source>
</reference>
<protein>
    <submittedName>
        <fullName evidence="2">Uncharacterized protein</fullName>
    </submittedName>
</protein>
<evidence type="ECO:0000256" key="1">
    <source>
        <dbReference type="SAM" id="Phobius"/>
    </source>
</evidence>
<organism evidence="2 3">
    <name type="scientific">Candidatus Dormiibacter inghamiae</name>
    <dbReference type="NCBI Taxonomy" id="3127013"/>
    <lineage>
        <taxon>Bacteria</taxon>
        <taxon>Bacillati</taxon>
        <taxon>Candidatus Dormiibacterota</taxon>
        <taxon>Candidatus Dormibacteria</taxon>
        <taxon>Candidatus Dormibacterales</taxon>
        <taxon>Candidatus Dormibacteraceae</taxon>
        <taxon>Candidatus Dormiibacter</taxon>
    </lineage>
</organism>
<dbReference type="AlphaFoldDB" id="A0A934KGE1"/>
<dbReference type="Proteomes" id="UP000620075">
    <property type="component" value="Unassembled WGS sequence"/>
</dbReference>